<dbReference type="Gene3D" id="1.10.1660.10">
    <property type="match status" value="1"/>
</dbReference>
<dbReference type="PANTHER" id="PTHR30204:SF58">
    <property type="entry name" value="HTH-TYPE TRANSCRIPTIONAL REGULATOR YFMP"/>
    <property type="match status" value="1"/>
</dbReference>
<organism evidence="3 4">
    <name type="scientific">candidate division TA06 bacterium</name>
    <dbReference type="NCBI Taxonomy" id="2250710"/>
    <lineage>
        <taxon>Bacteria</taxon>
        <taxon>Bacteria division TA06</taxon>
    </lineage>
</organism>
<protein>
    <submittedName>
        <fullName evidence="3">MerR family transcriptional regulator</fullName>
    </submittedName>
</protein>
<dbReference type="Pfam" id="PF13411">
    <property type="entry name" value="MerR_1"/>
    <property type="match status" value="1"/>
</dbReference>
<evidence type="ECO:0000313" key="3">
    <source>
        <dbReference type="EMBL" id="MBI4725821.1"/>
    </source>
</evidence>
<reference evidence="3" key="1">
    <citation type="submission" date="2020-07" db="EMBL/GenBank/DDBJ databases">
        <title>Huge and variable diversity of episymbiotic CPR bacteria and DPANN archaea in groundwater ecosystems.</title>
        <authorList>
            <person name="He C.Y."/>
            <person name="Keren R."/>
            <person name="Whittaker M."/>
            <person name="Farag I.F."/>
            <person name="Doudna J."/>
            <person name="Cate J.H.D."/>
            <person name="Banfield J.F."/>
        </authorList>
    </citation>
    <scope>NUCLEOTIDE SEQUENCE</scope>
    <source>
        <strain evidence="3">NC_groundwater_1520_Pr4_B-0.1um_53_5</strain>
    </source>
</reference>
<dbReference type="InterPro" id="IPR047057">
    <property type="entry name" value="MerR_fam"/>
</dbReference>
<dbReference type="InterPro" id="IPR009061">
    <property type="entry name" value="DNA-bd_dom_put_sf"/>
</dbReference>
<comment type="caution">
    <text evidence="3">The sequence shown here is derived from an EMBL/GenBank/DDBJ whole genome shotgun (WGS) entry which is preliminary data.</text>
</comment>
<evidence type="ECO:0000259" key="2">
    <source>
        <dbReference type="PROSITE" id="PS50937"/>
    </source>
</evidence>
<dbReference type="PROSITE" id="PS50937">
    <property type="entry name" value="HTH_MERR_2"/>
    <property type="match status" value="1"/>
</dbReference>
<dbReference type="Proteomes" id="UP000736328">
    <property type="component" value="Unassembled WGS sequence"/>
</dbReference>
<proteinExistence type="predicted"/>
<dbReference type="EMBL" id="JACQXR010000011">
    <property type="protein sequence ID" value="MBI4725821.1"/>
    <property type="molecule type" value="Genomic_DNA"/>
</dbReference>
<dbReference type="AlphaFoldDB" id="A0A933I7T9"/>
<dbReference type="PANTHER" id="PTHR30204">
    <property type="entry name" value="REDOX-CYCLING DRUG-SENSING TRANSCRIPTIONAL ACTIVATOR SOXR"/>
    <property type="match status" value="1"/>
</dbReference>
<evidence type="ECO:0000256" key="1">
    <source>
        <dbReference type="ARBA" id="ARBA00023125"/>
    </source>
</evidence>
<dbReference type="SMART" id="SM00422">
    <property type="entry name" value="HTH_MERR"/>
    <property type="match status" value="1"/>
</dbReference>
<keyword evidence="1" id="KW-0238">DNA-binding</keyword>
<accession>A0A933I7T9</accession>
<name>A0A933I7T9_UNCT6</name>
<dbReference type="GO" id="GO:0003677">
    <property type="term" value="F:DNA binding"/>
    <property type="evidence" value="ECO:0007669"/>
    <property type="project" value="UniProtKB-KW"/>
</dbReference>
<sequence length="94" mass="10936">MMRPEPNTPVYTISVVAKLCGLHEQTLRLYERRGLLSPARISGRTRMYSQDDLETLEQIVYLIREKGVNLEGVRVIMEIEQNPEQTIARLRIHT</sequence>
<dbReference type="InterPro" id="IPR000551">
    <property type="entry name" value="MerR-type_HTH_dom"/>
</dbReference>
<dbReference type="SUPFAM" id="SSF46955">
    <property type="entry name" value="Putative DNA-binding domain"/>
    <property type="match status" value="1"/>
</dbReference>
<evidence type="ECO:0000313" key="4">
    <source>
        <dbReference type="Proteomes" id="UP000736328"/>
    </source>
</evidence>
<feature type="domain" description="HTH merR-type" evidence="2">
    <location>
        <begin position="10"/>
        <end position="79"/>
    </location>
</feature>
<dbReference type="GO" id="GO:0003700">
    <property type="term" value="F:DNA-binding transcription factor activity"/>
    <property type="evidence" value="ECO:0007669"/>
    <property type="project" value="InterPro"/>
</dbReference>
<gene>
    <name evidence="3" type="ORF">HY768_01115</name>
</gene>
<dbReference type="PROSITE" id="PS00552">
    <property type="entry name" value="HTH_MERR_1"/>
    <property type="match status" value="1"/>
</dbReference>